<dbReference type="RefSeq" id="WP_209981734.1">
    <property type="nucleotide sequence ID" value="NZ_JAGINO010000006.1"/>
</dbReference>
<evidence type="ECO:0000313" key="1">
    <source>
        <dbReference type="EMBL" id="MDQ0533220.1"/>
    </source>
</evidence>
<keyword evidence="2" id="KW-1185">Reference proteome</keyword>
<sequence length="297" mass="32048">MTVTTLDTALTAAAVTAPDAAAALADVAAALAARQVVPYLGPGAFALLPAEQCPIPRNSAELVQRLNAKVAAPGRIRSNLTAVAQFIETRKHRKTLETILDDLFRQTVPATAVHSLLASIPAPPLLVDVWYDNVLDSLLSAAADRVWGQIQGVSHPQSTGEWVRYYAPDGSETTAETAAGWETVLYKPSGAVTPAGNYLVSDSDYVEVLTEIDIQTPIPAIVQERRAGRHFLFLGCRFDHEIQRTFARQIAKRSSDRHWAVIPGELSKNEVRFLALHGIQRIDLGLDEAAAALMAAL</sequence>
<protein>
    <recommendedName>
        <fullName evidence="3">SIR2-like domain-containing protein</fullName>
    </recommendedName>
</protein>
<proteinExistence type="predicted"/>
<dbReference type="Pfam" id="PF13289">
    <property type="entry name" value="SIR2_2"/>
    <property type="match status" value="1"/>
</dbReference>
<organism evidence="1 2">
    <name type="scientific">Azospirillum picis</name>
    <dbReference type="NCBI Taxonomy" id="488438"/>
    <lineage>
        <taxon>Bacteria</taxon>
        <taxon>Pseudomonadati</taxon>
        <taxon>Pseudomonadota</taxon>
        <taxon>Alphaproteobacteria</taxon>
        <taxon>Rhodospirillales</taxon>
        <taxon>Azospirillaceae</taxon>
        <taxon>Azospirillum</taxon>
    </lineage>
</organism>
<gene>
    <name evidence="1" type="ORF">QO018_002071</name>
</gene>
<comment type="caution">
    <text evidence="1">The sequence shown here is derived from an EMBL/GenBank/DDBJ whole genome shotgun (WGS) entry which is preliminary data.</text>
</comment>
<evidence type="ECO:0000313" key="2">
    <source>
        <dbReference type="Proteomes" id="UP001244552"/>
    </source>
</evidence>
<dbReference type="Proteomes" id="UP001244552">
    <property type="component" value="Unassembled WGS sequence"/>
</dbReference>
<dbReference type="EMBL" id="JAUSVU010000006">
    <property type="protein sequence ID" value="MDQ0533220.1"/>
    <property type="molecule type" value="Genomic_DNA"/>
</dbReference>
<reference evidence="1 2" key="1">
    <citation type="submission" date="2023-07" db="EMBL/GenBank/DDBJ databases">
        <title>Genomic Encyclopedia of Type Strains, Phase IV (KMG-IV): sequencing the most valuable type-strain genomes for metagenomic binning, comparative biology and taxonomic classification.</title>
        <authorList>
            <person name="Goeker M."/>
        </authorList>
    </citation>
    <scope>NUCLEOTIDE SEQUENCE [LARGE SCALE GENOMIC DNA]</scope>
    <source>
        <strain evidence="1 2">DSM 19922</strain>
    </source>
</reference>
<accession>A0ABU0MID4</accession>
<evidence type="ECO:0008006" key="3">
    <source>
        <dbReference type="Google" id="ProtNLM"/>
    </source>
</evidence>
<name>A0ABU0MID4_9PROT</name>